<reference evidence="1" key="1">
    <citation type="submission" date="2017-10" db="EMBL/GenBank/DDBJ databases">
        <title>Draft genome sequence of the planktic cyanobacteria Tychonema bourrellyi isolated from alpine lentic freshwater.</title>
        <authorList>
            <person name="Tett A."/>
            <person name="Armanini F."/>
            <person name="Asnicar F."/>
            <person name="Boscaini A."/>
            <person name="Pasolli E."/>
            <person name="Zolfo M."/>
            <person name="Donati C."/>
            <person name="Salmaso N."/>
            <person name="Segata N."/>
        </authorList>
    </citation>
    <scope>NUCLEOTIDE SEQUENCE</scope>
    <source>
        <strain evidence="1">FEM_GT703</strain>
    </source>
</reference>
<dbReference type="AlphaFoldDB" id="A0A2G4F1P6"/>
<comment type="caution">
    <text evidence="1">The sequence shown here is derived from an EMBL/GenBank/DDBJ whole genome shotgun (WGS) entry which is preliminary data.</text>
</comment>
<dbReference type="RefSeq" id="WP_096831755.1">
    <property type="nucleotide sequence ID" value="NZ_NXIB02000045.1"/>
</dbReference>
<accession>A0A2G4F1P6</accession>
<proteinExistence type="predicted"/>
<sequence length="127" mass="14873">MKPKITSPIAWQQAELLMQPALIRVLDNIRKQLEESVWTGTYQEVHTPFPGYQLILDRQGEQRSIDIWELCYRVCFVNYQPAHSDMQSQEVVIDTLLIEEDTGDVDWMRLDAKTRQLIQEVFANLGH</sequence>
<gene>
    <name evidence="1" type="ORF">CP500_009680</name>
</gene>
<keyword evidence="2" id="KW-1185">Reference proteome</keyword>
<dbReference type="EMBL" id="NXIB02000045">
    <property type="protein sequence ID" value="PHX55669.1"/>
    <property type="molecule type" value="Genomic_DNA"/>
</dbReference>
<evidence type="ECO:0000313" key="2">
    <source>
        <dbReference type="Proteomes" id="UP000226442"/>
    </source>
</evidence>
<evidence type="ECO:0000313" key="1">
    <source>
        <dbReference type="EMBL" id="PHX55669.1"/>
    </source>
</evidence>
<name>A0A2G4F1P6_9CYAN</name>
<protein>
    <submittedName>
        <fullName evidence="1">Uncharacterized protein</fullName>
    </submittedName>
</protein>
<dbReference type="OrthoDB" id="461689at2"/>
<dbReference type="Proteomes" id="UP000226442">
    <property type="component" value="Unassembled WGS sequence"/>
</dbReference>
<organism evidence="1 2">
    <name type="scientific">Tychonema bourrellyi FEM_GT703</name>
    <dbReference type="NCBI Taxonomy" id="2040638"/>
    <lineage>
        <taxon>Bacteria</taxon>
        <taxon>Bacillati</taxon>
        <taxon>Cyanobacteriota</taxon>
        <taxon>Cyanophyceae</taxon>
        <taxon>Oscillatoriophycideae</taxon>
        <taxon>Oscillatoriales</taxon>
        <taxon>Microcoleaceae</taxon>
        <taxon>Tychonema</taxon>
    </lineage>
</organism>